<dbReference type="PANTHER" id="PTHR33963">
    <property type="entry name" value="MKRN2 OPPOSITE STRAND PROTEIN"/>
    <property type="match status" value="1"/>
</dbReference>
<keyword evidence="2 4" id="KW-0863">Zinc-finger</keyword>
<evidence type="ECO:0000259" key="6">
    <source>
        <dbReference type="PROSITE" id="PS50135"/>
    </source>
</evidence>
<dbReference type="SMART" id="SM00291">
    <property type="entry name" value="ZnF_ZZ"/>
    <property type="match status" value="2"/>
</dbReference>
<sequence>MDSELALAIALSLQEEKERQQQAAKVAEWPPLFEVQCCRTSFFSLTALEAKTTPAEEDIKTTTESAPSLPPKRTRHDINVGPSRGRSLAIKPTVGTFGRYHNRMLLHCGLADSAGRVYNFDESGCHVDSDWHESISIPVAAPHLSDEQWDAELDRHHKAELTFKAYRPYKQLQNNCYDYVIRFLNGVKFEGRKNHQKEDIVTRFIQAPIDLFEGYFSVRQKLDSREAQQQGYIKLDSLVQGGPRHTCDGCGQLISLDDTRHRCTVCKEFDLCSGCKDVEVGQHKRDHPTLAVAERARFTCDGCRNTITTSHHRCLECPDFDLCGECHSTKKGVGSTHTKHHRTLRL</sequence>
<evidence type="ECO:0000256" key="4">
    <source>
        <dbReference type="PROSITE-ProRule" id="PRU00228"/>
    </source>
</evidence>
<dbReference type="Pfam" id="PF00569">
    <property type="entry name" value="ZZ"/>
    <property type="match status" value="2"/>
</dbReference>
<dbReference type="InterPro" id="IPR053921">
    <property type="entry name" value="MKRN2OS-like_C"/>
</dbReference>
<dbReference type="InterPro" id="IPR043145">
    <property type="entry name" value="Znf_ZZ_sf"/>
</dbReference>
<evidence type="ECO:0000313" key="8">
    <source>
        <dbReference type="Proteomes" id="UP000011083"/>
    </source>
</evidence>
<dbReference type="OrthoDB" id="10065749at2759"/>
<evidence type="ECO:0000256" key="3">
    <source>
        <dbReference type="ARBA" id="ARBA00022833"/>
    </source>
</evidence>
<dbReference type="InterPro" id="IPR003903">
    <property type="entry name" value="UIM_dom"/>
</dbReference>
<keyword evidence="1" id="KW-0479">Metal-binding</keyword>
<accession>L8H689</accession>
<protein>
    <submittedName>
        <fullName evidence="7">Zinc finger, zz type domain containing protein</fullName>
    </submittedName>
</protein>
<dbReference type="InterPro" id="IPR032016">
    <property type="entry name" value="MKRN2OS-like"/>
</dbReference>
<dbReference type="SUPFAM" id="SSF57850">
    <property type="entry name" value="RING/U-box"/>
    <property type="match status" value="2"/>
</dbReference>
<name>L8H689_ACACF</name>
<dbReference type="VEuPathDB" id="AmoebaDB:ACA1_054930"/>
<dbReference type="Pfam" id="PF16044">
    <property type="entry name" value="DUF4796_C"/>
    <property type="match status" value="1"/>
</dbReference>
<dbReference type="KEGG" id="acan:ACA1_054930"/>
<evidence type="ECO:0000256" key="5">
    <source>
        <dbReference type="SAM" id="MobiDB-lite"/>
    </source>
</evidence>
<proteinExistence type="predicted"/>
<evidence type="ECO:0000256" key="2">
    <source>
        <dbReference type="ARBA" id="ARBA00022771"/>
    </source>
</evidence>
<dbReference type="GeneID" id="14921617"/>
<feature type="domain" description="ZZ-type" evidence="6">
    <location>
        <begin position="295"/>
        <end position="346"/>
    </location>
</feature>
<evidence type="ECO:0000313" key="7">
    <source>
        <dbReference type="EMBL" id="ELR20747.1"/>
    </source>
</evidence>
<keyword evidence="8" id="KW-1185">Reference proteome</keyword>
<dbReference type="PROSITE" id="PS50135">
    <property type="entry name" value="ZF_ZZ_2"/>
    <property type="match status" value="1"/>
</dbReference>
<dbReference type="GO" id="GO:0008270">
    <property type="term" value="F:zinc ion binding"/>
    <property type="evidence" value="ECO:0007669"/>
    <property type="project" value="UniProtKB-KW"/>
</dbReference>
<dbReference type="PROSITE" id="PS50330">
    <property type="entry name" value="UIM"/>
    <property type="match status" value="1"/>
</dbReference>
<feature type="region of interest" description="Disordered" evidence="5">
    <location>
        <begin position="53"/>
        <end position="85"/>
    </location>
</feature>
<evidence type="ECO:0000256" key="1">
    <source>
        <dbReference type="ARBA" id="ARBA00022723"/>
    </source>
</evidence>
<organism evidence="7 8">
    <name type="scientific">Acanthamoeba castellanii (strain ATCC 30010 / Neff)</name>
    <dbReference type="NCBI Taxonomy" id="1257118"/>
    <lineage>
        <taxon>Eukaryota</taxon>
        <taxon>Amoebozoa</taxon>
        <taxon>Discosea</taxon>
        <taxon>Longamoebia</taxon>
        <taxon>Centramoebida</taxon>
        <taxon>Acanthamoebidae</taxon>
        <taxon>Acanthamoeba</taxon>
    </lineage>
</organism>
<dbReference type="RefSeq" id="XP_004344150.1">
    <property type="nucleotide sequence ID" value="XM_004344100.1"/>
</dbReference>
<keyword evidence="3" id="KW-0862">Zinc</keyword>
<dbReference type="Gene3D" id="3.30.60.90">
    <property type="match status" value="2"/>
</dbReference>
<dbReference type="EMBL" id="KB007909">
    <property type="protein sequence ID" value="ELR20747.1"/>
    <property type="molecule type" value="Genomic_DNA"/>
</dbReference>
<dbReference type="AlphaFoldDB" id="L8H689"/>
<gene>
    <name evidence="7" type="ORF">ACA1_054930</name>
</gene>
<reference evidence="7 8" key="1">
    <citation type="journal article" date="2013" name="Genome Biol.">
        <title>Genome of Acanthamoeba castellanii highlights extensive lateral gene transfer and early evolution of tyrosine kinase signaling.</title>
        <authorList>
            <person name="Clarke M."/>
            <person name="Lohan A.J."/>
            <person name="Liu B."/>
            <person name="Lagkouvardos I."/>
            <person name="Roy S."/>
            <person name="Zafar N."/>
            <person name="Bertelli C."/>
            <person name="Schilde C."/>
            <person name="Kianianmomeni A."/>
            <person name="Burglin T.R."/>
            <person name="Frech C."/>
            <person name="Turcotte B."/>
            <person name="Kopec K.O."/>
            <person name="Synnott J.M."/>
            <person name="Choo C."/>
            <person name="Paponov I."/>
            <person name="Finkler A."/>
            <person name="Soon Heng Tan C."/>
            <person name="Hutchins A.P."/>
            <person name="Weinmeier T."/>
            <person name="Rattei T."/>
            <person name="Chu J.S."/>
            <person name="Gimenez G."/>
            <person name="Irimia M."/>
            <person name="Rigden D.J."/>
            <person name="Fitzpatrick D.A."/>
            <person name="Lorenzo-Morales J."/>
            <person name="Bateman A."/>
            <person name="Chiu C.H."/>
            <person name="Tang P."/>
            <person name="Hegemann P."/>
            <person name="Fromm H."/>
            <person name="Raoult D."/>
            <person name="Greub G."/>
            <person name="Miranda-Saavedra D."/>
            <person name="Chen N."/>
            <person name="Nash P."/>
            <person name="Ginger M.L."/>
            <person name="Horn M."/>
            <person name="Schaap P."/>
            <person name="Caler L."/>
            <person name="Loftus B."/>
        </authorList>
    </citation>
    <scope>NUCLEOTIDE SEQUENCE [LARGE SCALE GENOMIC DNA]</scope>
    <source>
        <strain evidence="7 8">Neff</strain>
    </source>
</reference>
<dbReference type="InterPro" id="IPR000433">
    <property type="entry name" value="Znf_ZZ"/>
</dbReference>
<dbReference type="Proteomes" id="UP000011083">
    <property type="component" value="Unassembled WGS sequence"/>
</dbReference>
<dbReference type="PANTHER" id="PTHR33963:SF2">
    <property type="entry name" value="MKRN2 OPPOSITE STRAND PROTEIN"/>
    <property type="match status" value="1"/>
</dbReference>